<dbReference type="EMBL" id="JBBMFT010000004">
    <property type="protein sequence ID" value="MEQ2456623.1"/>
    <property type="molecule type" value="Genomic_DNA"/>
</dbReference>
<gene>
    <name evidence="2" type="ORF">WMO45_08815</name>
</gene>
<evidence type="ECO:0008006" key="4">
    <source>
        <dbReference type="Google" id="ProtNLM"/>
    </source>
</evidence>
<keyword evidence="3" id="KW-1185">Reference proteome</keyword>
<name>A0ABV1ETP9_9FIRM</name>
<evidence type="ECO:0000256" key="1">
    <source>
        <dbReference type="SAM" id="Phobius"/>
    </source>
</evidence>
<proteinExistence type="predicted"/>
<keyword evidence="1" id="KW-0812">Transmembrane</keyword>
<reference evidence="2 3" key="1">
    <citation type="submission" date="2024-03" db="EMBL/GenBank/DDBJ databases">
        <title>Human intestinal bacterial collection.</title>
        <authorList>
            <person name="Pauvert C."/>
            <person name="Hitch T.C.A."/>
            <person name="Clavel T."/>
        </authorList>
    </citation>
    <scope>NUCLEOTIDE SEQUENCE [LARGE SCALE GENOMIC DNA]</scope>
    <source>
        <strain evidence="2 3">CLA-AP-H34</strain>
    </source>
</reference>
<protein>
    <recommendedName>
        <fullName evidence="4">Conjugal transfer protein</fullName>
    </recommendedName>
</protein>
<dbReference type="RefSeq" id="WP_349140279.1">
    <property type="nucleotide sequence ID" value="NZ_JBBMFT010000004.1"/>
</dbReference>
<keyword evidence="1" id="KW-1133">Transmembrane helix</keyword>
<evidence type="ECO:0000313" key="2">
    <source>
        <dbReference type="EMBL" id="MEQ2456623.1"/>
    </source>
</evidence>
<organism evidence="2 3">
    <name type="scientific">Flavonifractor hominis</name>
    <dbReference type="NCBI Taxonomy" id="3133178"/>
    <lineage>
        <taxon>Bacteria</taxon>
        <taxon>Bacillati</taxon>
        <taxon>Bacillota</taxon>
        <taxon>Clostridia</taxon>
        <taxon>Eubacteriales</taxon>
        <taxon>Oscillospiraceae</taxon>
        <taxon>Flavonifractor</taxon>
    </lineage>
</organism>
<feature type="transmembrane region" description="Helical" evidence="1">
    <location>
        <begin position="21"/>
        <end position="44"/>
    </location>
</feature>
<dbReference type="Proteomes" id="UP001440599">
    <property type="component" value="Unassembled WGS sequence"/>
</dbReference>
<evidence type="ECO:0000313" key="3">
    <source>
        <dbReference type="Proteomes" id="UP001440599"/>
    </source>
</evidence>
<accession>A0ABV1ETP9</accession>
<keyword evidence="1" id="KW-0472">Membrane</keyword>
<comment type="caution">
    <text evidence="2">The sequence shown here is derived from an EMBL/GenBank/DDBJ whole genome shotgun (WGS) entry which is preliminary data.</text>
</comment>
<sequence>MNWNALWIAWFGRNEWCGINLGFWAGMLAVLVIVAVMNIIVWSVKPRTLAKGNRSERAK</sequence>